<dbReference type="OrthoDB" id="1697690at2759"/>
<proteinExistence type="inferred from homology"/>
<comment type="similarity">
    <text evidence="2 9">Belongs to the mitochondrial pyruvate carrier (MPC) (TC 2.A.105) family.</text>
</comment>
<evidence type="ECO:0000256" key="1">
    <source>
        <dbReference type="ARBA" id="ARBA00004448"/>
    </source>
</evidence>
<evidence type="ECO:0000256" key="9">
    <source>
        <dbReference type="RuleBase" id="RU363100"/>
    </source>
</evidence>
<keyword evidence="3 9" id="KW-0813">Transport</keyword>
<dbReference type="EMBL" id="VRMN01000003">
    <property type="protein sequence ID" value="KAA8495620.1"/>
    <property type="molecule type" value="Genomic_DNA"/>
</dbReference>
<dbReference type="Pfam" id="PF03650">
    <property type="entry name" value="MPC"/>
    <property type="match status" value="1"/>
</dbReference>
<evidence type="ECO:0000313" key="11">
    <source>
        <dbReference type="Proteomes" id="UP000324585"/>
    </source>
</evidence>
<comment type="function">
    <text evidence="9">Mediates the uptake of pyruvate into mitochondria.</text>
</comment>
<dbReference type="InterPro" id="IPR005336">
    <property type="entry name" value="MPC"/>
</dbReference>
<comment type="caution">
    <text evidence="10">The sequence shown here is derived from an EMBL/GenBank/DDBJ whole genome shotgun (WGS) entry which is preliminary data.</text>
</comment>
<dbReference type="PANTHER" id="PTHR14154">
    <property type="entry name" value="UPF0041 BRAIN PROTEIN 44-RELATED"/>
    <property type="match status" value="1"/>
</dbReference>
<keyword evidence="5 9" id="KW-0999">Mitochondrion inner membrane</keyword>
<keyword evidence="11" id="KW-1185">Reference proteome</keyword>
<protein>
    <recommendedName>
        <fullName evidence="9">Mitochondrial pyruvate carrier</fullName>
    </recommendedName>
</protein>
<keyword evidence="8" id="KW-0472">Membrane</keyword>
<keyword evidence="4" id="KW-0812">Transmembrane</keyword>
<gene>
    <name evidence="10" type="ORF">FVE85_1775</name>
</gene>
<organism evidence="10 11">
    <name type="scientific">Porphyridium purpureum</name>
    <name type="common">Red alga</name>
    <name type="synonym">Porphyridium cruentum</name>
    <dbReference type="NCBI Taxonomy" id="35688"/>
    <lineage>
        <taxon>Eukaryota</taxon>
        <taxon>Rhodophyta</taxon>
        <taxon>Bangiophyceae</taxon>
        <taxon>Porphyridiales</taxon>
        <taxon>Porphyridiaceae</taxon>
        <taxon>Porphyridium</taxon>
    </lineage>
</organism>
<dbReference type="GO" id="GO:0005743">
    <property type="term" value="C:mitochondrial inner membrane"/>
    <property type="evidence" value="ECO:0007669"/>
    <property type="project" value="UniProtKB-SubCell"/>
</dbReference>
<sequence length="135" mass="15021">MAGKVAAVEGGNVFVRWLKSPTGPMTTHFWGPAANWGLAISGLADLAKPADKLSPNMTGALCIYSILFMRFAWRVQPRNYLLFACHITNETVQLYQLQRIFGGYDYYELKRQEDQASSRIGLGAAIHDVPEKADK</sequence>
<evidence type="ECO:0000313" key="10">
    <source>
        <dbReference type="EMBL" id="KAA8495620.1"/>
    </source>
</evidence>
<dbReference type="OMA" id="FLQHFWG"/>
<accession>A0A5J4YXC0</accession>
<evidence type="ECO:0000256" key="7">
    <source>
        <dbReference type="ARBA" id="ARBA00023128"/>
    </source>
</evidence>
<evidence type="ECO:0000256" key="2">
    <source>
        <dbReference type="ARBA" id="ARBA00006416"/>
    </source>
</evidence>
<evidence type="ECO:0000256" key="8">
    <source>
        <dbReference type="ARBA" id="ARBA00023136"/>
    </source>
</evidence>
<name>A0A5J4YXC0_PORPP</name>
<comment type="subcellular location">
    <subcellularLocation>
        <location evidence="1 9">Mitochondrion inner membrane</location>
        <topology evidence="1 9">Multi-pass membrane protein</topology>
    </subcellularLocation>
</comment>
<evidence type="ECO:0000256" key="6">
    <source>
        <dbReference type="ARBA" id="ARBA00022989"/>
    </source>
</evidence>
<dbReference type="GO" id="GO:0006850">
    <property type="term" value="P:pyruvate import into mitochondria"/>
    <property type="evidence" value="ECO:0007669"/>
    <property type="project" value="InterPro"/>
</dbReference>
<dbReference type="Proteomes" id="UP000324585">
    <property type="component" value="Unassembled WGS sequence"/>
</dbReference>
<keyword evidence="10" id="KW-0670">Pyruvate</keyword>
<evidence type="ECO:0000256" key="4">
    <source>
        <dbReference type="ARBA" id="ARBA00022692"/>
    </source>
</evidence>
<evidence type="ECO:0000256" key="5">
    <source>
        <dbReference type="ARBA" id="ARBA00022792"/>
    </source>
</evidence>
<dbReference type="AlphaFoldDB" id="A0A5J4YXC0"/>
<evidence type="ECO:0000256" key="3">
    <source>
        <dbReference type="ARBA" id="ARBA00022448"/>
    </source>
</evidence>
<reference evidence="11" key="1">
    <citation type="journal article" date="2019" name="Nat. Commun.">
        <title>Expansion of phycobilisome linker gene families in mesophilic red algae.</title>
        <authorList>
            <person name="Lee J."/>
            <person name="Kim D."/>
            <person name="Bhattacharya D."/>
            <person name="Yoon H.S."/>
        </authorList>
    </citation>
    <scope>NUCLEOTIDE SEQUENCE [LARGE SCALE GENOMIC DNA]</scope>
    <source>
        <strain evidence="11">CCMP 1328</strain>
    </source>
</reference>
<keyword evidence="7 9" id="KW-0496">Mitochondrion</keyword>
<keyword evidence="6" id="KW-1133">Transmembrane helix</keyword>